<organism evidence="1 2">
    <name type="scientific">Paenibacillus glycinis</name>
    <dbReference type="NCBI Taxonomy" id="2697035"/>
    <lineage>
        <taxon>Bacteria</taxon>
        <taxon>Bacillati</taxon>
        <taxon>Bacillota</taxon>
        <taxon>Bacilli</taxon>
        <taxon>Bacillales</taxon>
        <taxon>Paenibacillaceae</taxon>
        <taxon>Paenibacillus</taxon>
    </lineage>
</organism>
<evidence type="ECO:0000313" key="2">
    <source>
        <dbReference type="Proteomes" id="UP000665561"/>
    </source>
</evidence>
<protein>
    <submittedName>
        <fullName evidence="1">Uncharacterized protein</fullName>
    </submittedName>
</protein>
<sequence length="197" mass="22721">MRAWFKKKRVSIDDQLNLLQSIGIEINRGIELENCLSFEKRAYEDKPYLLLLMELGSDAELEDGKFLPVSDEVRYFDAECIEGHGDYARVLDKLKALLKAEIEIDHIKDYVDIEEEEARIFFTVNGNAYTYDLAIHDDWLDKEIIAIFSKLLMAYGSKKRLYYAEIDQSLLVVSIAKEHFTGLNQLVNVFVPACLEG</sequence>
<keyword evidence="2" id="KW-1185">Reference proteome</keyword>
<proteinExistence type="predicted"/>
<name>A0ABW9XS79_9BACL</name>
<dbReference type="EMBL" id="JAAAMV010000012">
    <property type="protein sequence ID" value="NBD25401.1"/>
    <property type="molecule type" value="Genomic_DNA"/>
</dbReference>
<dbReference type="Proteomes" id="UP000665561">
    <property type="component" value="Unassembled WGS sequence"/>
</dbReference>
<comment type="caution">
    <text evidence="1">The sequence shown here is derived from an EMBL/GenBank/DDBJ whole genome shotgun (WGS) entry which is preliminary data.</text>
</comment>
<evidence type="ECO:0000313" key="1">
    <source>
        <dbReference type="EMBL" id="NBD25401.1"/>
    </source>
</evidence>
<dbReference type="RefSeq" id="WP_161744211.1">
    <property type="nucleotide sequence ID" value="NZ_JAAAMV010000012.1"/>
</dbReference>
<gene>
    <name evidence="1" type="ORF">GT019_16075</name>
</gene>
<accession>A0ABW9XS79</accession>
<reference evidence="1 2" key="1">
    <citation type="submission" date="2020-01" db="EMBL/GenBank/DDBJ databases">
        <title>Paenibacillus soybeanensis sp. nov. isolated from the nodules of soybean (Glycine max(L.) Merr).</title>
        <authorList>
            <person name="Wang H."/>
        </authorList>
    </citation>
    <scope>NUCLEOTIDE SEQUENCE [LARGE SCALE GENOMIC DNA]</scope>
    <source>
        <strain evidence="1 2">T1</strain>
    </source>
</reference>